<dbReference type="RefSeq" id="WP_031505030.1">
    <property type="nucleotide sequence ID" value="NC_022795.1"/>
</dbReference>
<sequence>MRKVLEVKNLRTHFELVEGTIRAVDGVSFQLNEGEVLGIVGESGCGKSVTAQSIMRILPKSAKIVGGEILFWNQQGAMDLTKLDSEGEQMRNIRGKDIAMIFQEPAACFAPVYTVGEQMIEAILLHEDMSKQEARRLALKMLEKVKIPNPESVLDRYSFQLSGGMLQRCMIAMALSLNPKVLIADEPTTALDVTIQAQIIYLVKQLQKEYSSAIMWITHDMGVIAQISDRVAVMYLGQIVETAPVKDLFRNPLHPYTRALLRSIPRLARRKKKLEAIKGVVPDPYNLPIGCRYHNRCDSFIRGLCDEREPTEVEVDVAHRVKCFLYGGR</sequence>
<evidence type="ECO:0000256" key="6">
    <source>
        <dbReference type="ARBA" id="ARBA00022741"/>
    </source>
</evidence>
<dbReference type="GO" id="GO:0005524">
    <property type="term" value="F:ATP binding"/>
    <property type="evidence" value="ECO:0007669"/>
    <property type="project" value="UniProtKB-KW"/>
</dbReference>
<feature type="domain" description="ABC transporter" evidence="10">
    <location>
        <begin position="5"/>
        <end position="261"/>
    </location>
</feature>
<dbReference type="GO" id="GO:0015833">
    <property type="term" value="P:peptide transport"/>
    <property type="evidence" value="ECO:0007669"/>
    <property type="project" value="InterPro"/>
</dbReference>
<proteinExistence type="inferred from homology"/>
<evidence type="ECO:0000256" key="3">
    <source>
        <dbReference type="ARBA" id="ARBA00022448"/>
    </source>
</evidence>
<evidence type="ECO:0000256" key="1">
    <source>
        <dbReference type="ARBA" id="ARBA00004202"/>
    </source>
</evidence>
<evidence type="ECO:0000256" key="2">
    <source>
        <dbReference type="ARBA" id="ARBA00005417"/>
    </source>
</evidence>
<dbReference type="KEGG" id="phy:AJ81_08085"/>
<dbReference type="Proteomes" id="UP000077469">
    <property type="component" value="Chromosome"/>
</dbReference>
<comment type="subcellular location">
    <subcellularLocation>
        <location evidence="1">Cell membrane</location>
        <topology evidence="1">Peripheral membrane protein</topology>
    </subcellularLocation>
</comment>
<evidence type="ECO:0000313" key="11">
    <source>
        <dbReference type="EMBL" id="AJC74139.1"/>
    </source>
</evidence>
<gene>
    <name evidence="11" type="ORF">AJ81_08085</name>
</gene>
<dbReference type="InterPro" id="IPR050388">
    <property type="entry name" value="ABC_Ni/Peptide_Import"/>
</dbReference>
<dbReference type="EMBL" id="CP007141">
    <property type="protein sequence ID" value="AJC74139.1"/>
    <property type="molecule type" value="Genomic_DNA"/>
</dbReference>
<accession>A0A0X1KSD5</accession>
<keyword evidence="7 11" id="KW-0067">ATP-binding</keyword>
<dbReference type="PaxDb" id="1123384-AJ81_08085"/>
<dbReference type="SUPFAM" id="SSF52540">
    <property type="entry name" value="P-loop containing nucleoside triphosphate hydrolases"/>
    <property type="match status" value="1"/>
</dbReference>
<keyword evidence="4" id="KW-1003">Cell membrane</keyword>
<dbReference type="Pfam" id="PF00005">
    <property type="entry name" value="ABC_tran"/>
    <property type="match status" value="1"/>
</dbReference>
<dbReference type="GO" id="GO:0016887">
    <property type="term" value="F:ATP hydrolysis activity"/>
    <property type="evidence" value="ECO:0007669"/>
    <property type="project" value="InterPro"/>
</dbReference>
<dbReference type="PANTHER" id="PTHR43297:SF14">
    <property type="entry name" value="ATPASE AAA-TYPE CORE DOMAIN-CONTAINING PROTEIN"/>
    <property type="match status" value="1"/>
</dbReference>
<dbReference type="FunFam" id="3.40.50.300:FF:000016">
    <property type="entry name" value="Oligopeptide ABC transporter ATP-binding component"/>
    <property type="match status" value="1"/>
</dbReference>
<dbReference type="InterPro" id="IPR027417">
    <property type="entry name" value="P-loop_NTPase"/>
</dbReference>
<dbReference type="InterPro" id="IPR003439">
    <property type="entry name" value="ABC_transporter-like_ATP-bd"/>
</dbReference>
<evidence type="ECO:0000259" key="10">
    <source>
        <dbReference type="PROSITE" id="PS50893"/>
    </source>
</evidence>
<dbReference type="AlphaFoldDB" id="A0A0X1KSD5"/>
<dbReference type="OrthoDB" id="9806285at2"/>
<dbReference type="SMART" id="SM00382">
    <property type="entry name" value="AAA"/>
    <property type="match status" value="1"/>
</dbReference>
<dbReference type="GO" id="GO:0005886">
    <property type="term" value="C:plasma membrane"/>
    <property type="evidence" value="ECO:0007669"/>
    <property type="project" value="UniProtKB-SubCell"/>
</dbReference>
<dbReference type="PROSITE" id="PS50893">
    <property type="entry name" value="ABC_TRANSPORTER_2"/>
    <property type="match status" value="1"/>
</dbReference>
<evidence type="ECO:0000313" key="12">
    <source>
        <dbReference type="Proteomes" id="UP000077469"/>
    </source>
</evidence>
<keyword evidence="5" id="KW-0997">Cell inner membrane</keyword>
<keyword evidence="6" id="KW-0547">Nucleotide-binding</keyword>
<dbReference type="CDD" id="cd03257">
    <property type="entry name" value="ABC_NikE_OppD_transporters"/>
    <property type="match status" value="1"/>
</dbReference>
<evidence type="ECO:0000256" key="9">
    <source>
        <dbReference type="ARBA" id="ARBA00023136"/>
    </source>
</evidence>
<evidence type="ECO:0000256" key="7">
    <source>
        <dbReference type="ARBA" id="ARBA00022840"/>
    </source>
</evidence>
<dbReference type="Gene3D" id="3.40.50.300">
    <property type="entry name" value="P-loop containing nucleotide triphosphate hydrolases"/>
    <property type="match status" value="1"/>
</dbReference>
<dbReference type="NCBIfam" id="TIGR01727">
    <property type="entry name" value="oligo_HPY"/>
    <property type="match status" value="1"/>
</dbReference>
<dbReference type="PATRIC" id="fig|1123384.7.peg.1620"/>
<evidence type="ECO:0000256" key="4">
    <source>
        <dbReference type="ARBA" id="ARBA00022475"/>
    </source>
</evidence>
<dbReference type="PANTHER" id="PTHR43297">
    <property type="entry name" value="OLIGOPEPTIDE TRANSPORT ATP-BINDING PROTEIN APPD"/>
    <property type="match status" value="1"/>
</dbReference>
<keyword evidence="12" id="KW-1185">Reference proteome</keyword>
<dbReference type="InterPro" id="IPR013563">
    <property type="entry name" value="Oligopep_ABC_C"/>
</dbReference>
<organism evidence="11 12">
    <name type="scientific">Pseudothermotoga hypogea DSM 11164 = NBRC 106472</name>
    <dbReference type="NCBI Taxonomy" id="1123384"/>
    <lineage>
        <taxon>Bacteria</taxon>
        <taxon>Thermotogati</taxon>
        <taxon>Thermotogota</taxon>
        <taxon>Thermotogae</taxon>
        <taxon>Thermotogales</taxon>
        <taxon>Thermotogaceae</taxon>
        <taxon>Pseudothermotoga</taxon>
    </lineage>
</organism>
<protein>
    <submittedName>
        <fullName evidence="11">ABC transporter ATP-binding protein</fullName>
    </submittedName>
</protein>
<keyword evidence="8" id="KW-1278">Translocase</keyword>
<comment type="similarity">
    <text evidence="2">Belongs to the ABC transporter superfamily.</text>
</comment>
<reference evidence="11 12" key="1">
    <citation type="submission" date="2014-01" db="EMBL/GenBank/DDBJ databases">
        <title>Genome sequencing of Thermotog hypogea.</title>
        <authorList>
            <person name="Zhang X."/>
            <person name="Alvare G."/>
            <person name="Fristensky B."/>
            <person name="Chen L."/>
            <person name="Suen T."/>
            <person name="Chen Q."/>
            <person name="Ma K."/>
        </authorList>
    </citation>
    <scope>NUCLEOTIDE SEQUENCE [LARGE SCALE GENOMIC DNA]</scope>
    <source>
        <strain evidence="11 12">DSM 11164</strain>
    </source>
</reference>
<dbReference type="Pfam" id="PF08352">
    <property type="entry name" value="oligo_HPY"/>
    <property type="match status" value="1"/>
</dbReference>
<keyword evidence="9" id="KW-0472">Membrane</keyword>
<keyword evidence="3" id="KW-0813">Transport</keyword>
<dbReference type="InterPro" id="IPR003593">
    <property type="entry name" value="AAA+_ATPase"/>
</dbReference>
<name>A0A0X1KSD5_9THEM</name>
<evidence type="ECO:0000256" key="5">
    <source>
        <dbReference type="ARBA" id="ARBA00022519"/>
    </source>
</evidence>
<dbReference type="STRING" id="1123384.AJ81_08085"/>
<evidence type="ECO:0000256" key="8">
    <source>
        <dbReference type="ARBA" id="ARBA00022967"/>
    </source>
</evidence>